<feature type="non-terminal residue" evidence="1">
    <location>
        <position position="124"/>
    </location>
</feature>
<name>A0A0F9CD30_9ZZZZ</name>
<dbReference type="InterPro" id="IPR029045">
    <property type="entry name" value="ClpP/crotonase-like_dom_sf"/>
</dbReference>
<organism evidence="1">
    <name type="scientific">marine sediment metagenome</name>
    <dbReference type="NCBI Taxonomy" id="412755"/>
    <lineage>
        <taxon>unclassified sequences</taxon>
        <taxon>metagenomes</taxon>
        <taxon>ecological metagenomes</taxon>
    </lineage>
</organism>
<reference evidence="1" key="1">
    <citation type="journal article" date="2015" name="Nature">
        <title>Complex archaea that bridge the gap between prokaryotes and eukaryotes.</title>
        <authorList>
            <person name="Spang A."/>
            <person name="Saw J.H."/>
            <person name="Jorgensen S.L."/>
            <person name="Zaremba-Niedzwiedzka K."/>
            <person name="Martijn J."/>
            <person name="Lind A.E."/>
            <person name="van Eijk R."/>
            <person name="Schleper C."/>
            <person name="Guy L."/>
            <person name="Ettema T.J."/>
        </authorList>
    </citation>
    <scope>NUCLEOTIDE SEQUENCE</scope>
</reference>
<gene>
    <name evidence="1" type="ORF">LCGC14_2416740</name>
</gene>
<dbReference type="AlphaFoldDB" id="A0A0F9CD30"/>
<sequence length="124" mass="13239">MTGHVLKHLGESKLELGAAKERKGNWRTGRDQEGILWLALDKADSSTNTISGDVLRELERYVSAAEEDLPHAVVIRSAKPGGFAAGADITGFAKMSDEGAGELLTQGHAVLDRLKKLACPTICV</sequence>
<accession>A0A0F9CD30</accession>
<dbReference type="Gene3D" id="3.90.226.10">
    <property type="entry name" value="2-enoyl-CoA Hydratase, Chain A, domain 1"/>
    <property type="match status" value="1"/>
</dbReference>
<protein>
    <submittedName>
        <fullName evidence="1">Uncharacterized protein</fullName>
    </submittedName>
</protein>
<dbReference type="EMBL" id="LAZR01036650">
    <property type="protein sequence ID" value="KKL24297.1"/>
    <property type="molecule type" value="Genomic_DNA"/>
</dbReference>
<proteinExistence type="predicted"/>
<comment type="caution">
    <text evidence="1">The sequence shown here is derived from an EMBL/GenBank/DDBJ whole genome shotgun (WGS) entry which is preliminary data.</text>
</comment>
<evidence type="ECO:0000313" key="1">
    <source>
        <dbReference type="EMBL" id="KKL24297.1"/>
    </source>
</evidence>
<dbReference type="SUPFAM" id="SSF52096">
    <property type="entry name" value="ClpP/crotonase"/>
    <property type="match status" value="1"/>
</dbReference>